<keyword evidence="5" id="KW-1185">Reference proteome</keyword>
<evidence type="ECO:0000313" key="4">
    <source>
        <dbReference type="EMBL" id="CAK9079640.1"/>
    </source>
</evidence>
<name>A0ABP0PY40_9DINO</name>
<feature type="coiled-coil region" evidence="1">
    <location>
        <begin position="14"/>
        <end position="62"/>
    </location>
</feature>
<organism evidence="4 5">
    <name type="scientific">Durusdinium trenchii</name>
    <dbReference type="NCBI Taxonomy" id="1381693"/>
    <lineage>
        <taxon>Eukaryota</taxon>
        <taxon>Sar</taxon>
        <taxon>Alveolata</taxon>
        <taxon>Dinophyceae</taxon>
        <taxon>Suessiales</taxon>
        <taxon>Symbiodiniaceae</taxon>
        <taxon>Durusdinium</taxon>
    </lineage>
</organism>
<comment type="caution">
    <text evidence="4">The sequence shown here is derived from an EMBL/GenBank/DDBJ whole genome shotgun (WGS) entry which is preliminary data.</text>
</comment>
<dbReference type="Proteomes" id="UP001642464">
    <property type="component" value="Unassembled WGS sequence"/>
</dbReference>
<sequence>MTADSQDVHGPKLAEVCMRQALRLEEMQEELEKARKREKTALEELEKLCKAHQQEKAAFVDREEQMVSLQAALQRENDLLLEELVSVLGRTKALKAEMAWIQRSLPFESPREKQPAVHYLSRGSSPSAVKAHDSRSPSNSQVISPMKPMLSPLQQVPNVSWLRGAEAPSKLIHPMRRASEAPVTRRPGPCGYNVVPAYAEIKPLYVRQAKQ</sequence>
<evidence type="ECO:0000256" key="1">
    <source>
        <dbReference type="SAM" id="Coils"/>
    </source>
</evidence>
<keyword evidence="1" id="KW-0175">Coiled coil</keyword>
<evidence type="ECO:0000313" key="3">
    <source>
        <dbReference type="EMBL" id="CAK9079627.1"/>
    </source>
</evidence>
<gene>
    <name evidence="3" type="ORF">SCF082_LOCUS37991</name>
    <name evidence="4" type="ORF">SCF082_LOCUS38002</name>
</gene>
<accession>A0ABP0PY40</accession>
<protein>
    <submittedName>
        <fullName evidence="4">Uncharacterized protein</fullName>
    </submittedName>
</protein>
<feature type="non-terminal residue" evidence="4">
    <location>
        <position position="211"/>
    </location>
</feature>
<evidence type="ECO:0000313" key="5">
    <source>
        <dbReference type="Proteomes" id="UP001642464"/>
    </source>
</evidence>
<dbReference type="EMBL" id="CAXAMM010038630">
    <property type="protein sequence ID" value="CAK9079627.1"/>
    <property type="molecule type" value="Genomic_DNA"/>
</dbReference>
<proteinExistence type="predicted"/>
<feature type="region of interest" description="Disordered" evidence="2">
    <location>
        <begin position="121"/>
        <end position="145"/>
    </location>
</feature>
<evidence type="ECO:0000256" key="2">
    <source>
        <dbReference type="SAM" id="MobiDB-lite"/>
    </source>
</evidence>
<reference evidence="4 5" key="1">
    <citation type="submission" date="2024-02" db="EMBL/GenBank/DDBJ databases">
        <authorList>
            <person name="Chen Y."/>
            <person name="Shah S."/>
            <person name="Dougan E. K."/>
            <person name="Thang M."/>
            <person name="Chan C."/>
        </authorList>
    </citation>
    <scope>NUCLEOTIDE SEQUENCE [LARGE SCALE GENOMIC DNA]</scope>
</reference>
<dbReference type="EMBL" id="CAXAMM010038633">
    <property type="protein sequence ID" value="CAK9079640.1"/>
    <property type="molecule type" value="Genomic_DNA"/>
</dbReference>